<gene>
    <name evidence="3" type="ORF">PTTT1_LOCUS42487</name>
</gene>
<dbReference type="InterPro" id="IPR036910">
    <property type="entry name" value="HMG_box_dom_sf"/>
</dbReference>
<dbReference type="GO" id="GO:0005634">
    <property type="term" value="C:nucleus"/>
    <property type="evidence" value="ECO:0007669"/>
    <property type="project" value="UniProtKB-UniRule"/>
</dbReference>
<dbReference type="Gene3D" id="1.10.30.10">
    <property type="entry name" value="High mobility group box domain"/>
    <property type="match status" value="1"/>
</dbReference>
<dbReference type="AlphaFoldDB" id="A0A8J9TK09"/>
<keyword evidence="1" id="KW-0238">DNA-binding</keyword>
<evidence type="ECO:0000313" key="3">
    <source>
        <dbReference type="EMBL" id="CAG9289706.1"/>
    </source>
</evidence>
<feature type="DNA-binding region" description="HMG box" evidence="1">
    <location>
        <begin position="271"/>
        <end position="369"/>
    </location>
</feature>
<name>A0A8J9TK09_PHATR</name>
<dbReference type="InterPro" id="IPR009071">
    <property type="entry name" value="HMG_box_dom"/>
</dbReference>
<dbReference type="PROSITE" id="PS50118">
    <property type="entry name" value="HMG_BOX_2"/>
    <property type="match status" value="1"/>
</dbReference>
<feature type="domain" description="HMG box" evidence="2">
    <location>
        <begin position="271"/>
        <end position="369"/>
    </location>
</feature>
<sequence>MVKPLTDQPGIDSDDAKIICNEFHKHLDVNERMETARDSPWWVSLSESSDVNVIATPSSDPSDGIGLILSNSFTTKNFSYIKEGALQHPQVKASSDKVAADWTNPTSSRKISSAVSSLQLSDDISACVKPHNSQKNEVVKNPNNSKQIQSPYLLCPVKSHGDGQGVLRFSGFDLPQITKASTLSPSTCPPTIASVLQALEPTPFAPGQKSLRRVVSKSESTTSSCKDLRPTYTTSRQTNAVFADASVVQDLPSAVCTVPSTVSPCGKKFSPLRALSAYNFFFRDERERILHGGADDWTAARHAALLTSHWLKDRTKKRQHRKSHGMIDFTSLSKLISMRWKNLHPDGKGFFRQVAAADWRRYQDELAKE</sequence>
<reference evidence="3" key="1">
    <citation type="submission" date="2022-02" db="EMBL/GenBank/DDBJ databases">
        <authorList>
            <person name="Giguere J D."/>
        </authorList>
    </citation>
    <scope>NUCLEOTIDE SEQUENCE</scope>
    <source>
        <strain evidence="3">CCAP 1055/1</strain>
    </source>
</reference>
<keyword evidence="1" id="KW-0539">Nucleus</keyword>
<dbReference type="SUPFAM" id="SSF47095">
    <property type="entry name" value="HMG-box"/>
    <property type="match status" value="1"/>
</dbReference>
<organism evidence="3">
    <name type="scientific">Phaeodactylum tricornutum</name>
    <name type="common">Diatom</name>
    <dbReference type="NCBI Taxonomy" id="2850"/>
    <lineage>
        <taxon>Eukaryota</taxon>
        <taxon>Sar</taxon>
        <taxon>Stramenopiles</taxon>
        <taxon>Ochrophyta</taxon>
        <taxon>Bacillariophyta</taxon>
        <taxon>Bacillariophyceae</taxon>
        <taxon>Bacillariophycidae</taxon>
        <taxon>Naviculales</taxon>
        <taxon>Phaeodactylaceae</taxon>
        <taxon>Phaeodactylum</taxon>
    </lineage>
</organism>
<dbReference type="EMBL" id="OU594945">
    <property type="protein sequence ID" value="CAG9289706.1"/>
    <property type="molecule type" value="Genomic_DNA"/>
</dbReference>
<dbReference type="GO" id="GO:0003677">
    <property type="term" value="F:DNA binding"/>
    <property type="evidence" value="ECO:0007669"/>
    <property type="project" value="UniProtKB-UniRule"/>
</dbReference>
<evidence type="ECO:0000256" key="1">
    <source>
        <dbReference type="PROSITE-ProRule" id="PRU00267"/>
    </source>
</evidence>
<dbReference type="Proteomes" id="UP000836788">
    <property type="component" value="Chromosome 4"/>
</dbReference>
<proteinExistence type="predicted"/>
<evidence type="ECO:0000259" key="2">
    <source>
        <dbReference type="PROSITE" id="PS50118"/>
    </source>
</evidence>
<accession>A0A8J9TK09</accession>
<protein>
    <recommendedName>
        <fullName evidence="2">HMG box domain-containing protein</fullName>
    </recommendedName>
</protein>
<dbReference type="CDD" id="cd00084">
    <property type="entry name" value="HMG-box_SF"/>
    <property type="match status" value="1"/>
</dbReference>